<proteinExistence type="predicted"/>
<evidence type="ECO:0000313" key="2">
    <source>
        <dbReference type="EMBL" id="CAK8671404.1"/>
    </source>
</evidence>
<reference evidence="2 3" key="1">
    <citation type="submission" date="2024-02" db="EMBL/GenBank/DDBJ databases">
        <authorList>
            <person name="Daric V."/>
            <person name="Darras S."/>
        </authorList>
    </citation>
    <scope>NUCLEOTIDE SEQUENCE [LARGE SCALE GENOMIC DNA]</scope>
</reference>
<feature type="compositionally biased region" description="Polar residues" evidence="1">
    <location>
        <begin position="117"/>
        <end position="133"/>
    </location>
</feature>
<protein>
    <submittedName>
        <fullName evidence="2">Uncharacterized protein</fullName>
    </submittedName>
</protein>
<organism evidence="2 3">
    <name type="scientific">Clavelina lepadiformis</name>
    <name type="common">Light-bulb sea squirt</name>
    <name type="synonym">Ascidia lepadiformis</name>
    <dbReference type="NCBI Taxonomy" id="159417"/>
    <lineage>
        <taxon>Eukaryota</taxon>
        <taxon>Metazoa</taxon>
        <taxon>Chordata</taxon>
        <taxon>Tunicata</taxon>
        <taxon>Ascidiacea</taxon>
        <taxon>Aplousobranchia</taxon>
        <taxon>Clavelinidae</taxon>
        <taxon>Clavelina</taxon>
    </lineage>
</organism>
<feature type="region of interest" description="Disordered" evidence="1">
    <location>
        <begin position="408"/>
        <end position="447"/>
    </location>
</feature>
<feature type="compositionally biased region" description="Polar residues" evidence="1">
    <location>
        <begin position="61"/>
        <end position="85"/>
    </location>
</feature>
<accession>A0ABP0EZ08</accession>
<feature type="compositionally biased region" description="Low complexity" evidence="1">
    <location>
        <begin position="410"/>
        <end position="424"/>
    </location>
</feature>
<feature type="compositionally biased region" description="Basic and acidic residues" evidence="1">
    <location>
        <begin position="46"/>
        <end position="60"/>
    </location>
</feature>
<dbReference type="Gene3D" id="3.40.140.10">
    <property type="entry name" value="Cytidine Deaminase, domain 2"/>
    <property type="match status" value="1"/>
</dbReference>
<name>A0ABP0EZ08_CLALP</name>
<feature type="compositionally biased region" description="Basic and acidic residues" evidence="1">
    <location>
        <begin position="425"/>
        <end position="437"/>
    </location>
</feature>
<feature type="compositionally biased region" description="Polar residues" evidence="1">
    <location>
        <begin position="1"/>
        <end position="13"/>
    </location>
</feature>
<dbReference type="EMBL" id="CAWYQH010000001">
    <property type="protein sequence ID" value="CAK8671404.1"/>
    <property type="molecule type" value="Genomic_DNA"/>
</dbReference>
<evidence type="ECO:0000256" key="1">
    <source>
        <dbReference type="SAM" id="MobiDB-lite"/>
    </source>
</evidence>
<evidence type="ECO:0000313" key="3">
    <source>
        <dbReference type="Proteomes" id="UP001642483"/>
    </source>
</evidence>
<sequence>MSRVNSSEKTSTEATDEQAPLILNIEYESDGQVEPAQDDSAAPLAGEEKPSDLEPLESDKTPTNLTPQPTPKASSTPRTSDTTVESARKSLDGLTEEQLLELQTRGVNEKDEDSFEKQFQTLSVSRTDISSRGTPLPFTTGLPSDQKHKETLDNSEVVQLVKETPTTSQVISRKLDMGNKDSKGPDRSHPKYIITEEPQRQKIQESEITGNCRPWSDHIYHKLFLDTEGRHASLMVLKCEISYVDVFTDEEHSLYKCRFIGGKADGVAQLFVFDMMKSDWEDKIPQSQAIELNVDIVMSSSPIHVCSETFLNLLQLEKTYLKRRHFDGQLNVMIRFAHAHGWDVKDDALRERIHEGLRNLYREGVTLEVMSADVILQEMGVDGITLTNEDLIDRYIEKRHTWRPHGIKLSESSQEPESSNQQELSKQEAPKASDTKRGAAKTSKQSQELAIDCYHKKLHTTLWNIIQDTKRIQDVLEETLEDN</sequence>
<gene>
    <name evidence="2" type="ORF">CVLEPA_LOCUS475</name>
</gene>
<comment type="caution">
    <text evidence="2">The sequence shown here is derived from an EMBL/GenBank/DDBJ whole genome shotgun (WGS) entry which is preliminary data.</text>
</comment>
<dbReference type="Proteomes" id="UP001642483">
    <property type="component" value="Unassembled WGS sequence"/>
</dbReference>
<feature type="region of interest" description="Disordered" evidence="1">
    <location>
        <begin position="1"/>
        <end position="150"/>
    </location>
</feature>
<keyword evidence="3" id="KW-1185">Reference proteome</keyword>